<dbReference type="CDD" id="cd00093">
    <property type="entry name" value="HTH_XRE"/>
    <property type="match status" value="1"/>
</dbReference>
<dbReference type="KEGG" id="salm:D0Y50_03845"/>
<dbReference type="GO" id="GO:0003677">
    <property type="term" value="F:DNA binding"/>
    <property type="evidence" value="ECO:0007669"/>
    <property type="project" value="InterPro"/>
</dbReference>
<dbReference type="SMART" id="SM00530">
    <property type="entry name" value="HTH_XRE"/>
    <property type="match status" value="1"/>
</dbReference>
<reference evidence="2 3" key="1">
    <citation type="submission" date="2018-08" db="EMBL/GenBank/DDBJ databases">
        <title>Salinimonas sediminis sp. nov., a piezophilic bacterium isolated from a deep-sea sediment sample from the New Britain Trench.</title>
        <authorList>
            <person name="Cao J."/>
        </authorList>
    </citation>
    <scope>NUCLEOTIDE SEQUENCE [LARGE SCALE GENOMIC DNA]</scope>
    <source>
        <strain evidence="2 3">N102</strain>
    </source>
</reference>
<dbReference type="Pfam" id="PF01381">
    <property type="entry name" value="HTH_3"/>
    <property type="match status" value="1"/>
</dbReference>
<dbReference type="EMBL" id="CP031769">
    <property type="protein sequence ID" value="AXR05581.1"/>
    <property type="molecule type" value="Genomic_DNA"/>
</dbReference>
<dbReference type="Proteomes" id="UP000262073">
    <property type="component" value="Chromosome"/>
</dbReference>
<dbReference type="InterPro" id="IPR010982">
    <property type="entry name" value="Lambda_DNA-bd_dom_sf"/>
</dbReference>
<proteinExistence type="predicted"/>
<dbReference type="AlphaFoldDB" id="A0A346NJ74"/>
<protein>
    <submittedName>
        <fullName evidence="2">XRE family transcriptional regulator</fullName>
    </submittedName>
</protein>
<dbReference type="OrthoDB" id="6006530at2"/>
<sequence>MKANDGSPFPIRLKQARTRVGLSQKQLGIQAGMDNFVASARMNQYERGVHTPDFKTVLSLSAVLNVPTAFLFCVEDDLAEAILEFHQNRQ</sequence>
<keyword evidence="3" id="KW-1185">Reference proteome</keyword>
<name>A0A346NJ74_9ALTE</name>
<dbReference type="RefSeq" id="WP_076012106.1">
    <property type="nucleotide sequence ID" value="NZ_CP031769.1"/>
</dbReference>
<dbReference type="PROSITE" id="PS50943">
    <property type="entry name" value="HTH_CROC1"/>
    <property type="match status" value="1"/>
</dbReference>
<dbReference type="InterPro" id="IPR001387">
    <property type="entry name" value="Cro/C1-type_HTH"/>
</dbReference>
<dbReference type="SUPFAM" id="SSF47413">
    <property type="entry name" value="lambda repressor-like DNA-binding domains"/>
    <property type="match status" value="1"/>
</dbReference>
<feature type="domain" description="HTH cro/C1-type" evidence="1">
    <location>
        <begin position="13"/>
        <end position="71"/>
    </location>
</feature>
<accession>A0A346NJ74</accession>
<evidence type="ECO:0000313" key="3">
    <source>
        <dbReference type="Proteomes" id="UP000262073"/>
    </source>
</evidence>
<evidence type="ECO:0000313" key="2">
    <source>
        <dbReference type="EMBL" id="AXR05581.1"/>
    </source>
</evidence>
<evidence type="ECO:0000259" key="1">
    <source>
        <dbReference type="PROSITE" id="PS50943"/>
    </source>
</evidence>
<organism evidence="2 3">
    <name type="scientific">Salinimonas sediminis</name>
    <dbReference type="NCBI Taxonomy" id="2303538"/>
    <lineage>
        <taxon>Bacteria</taxon>
        <taxon>Pseudomonadati</taxon>
        <taxon>Pseudomonadota</taxon>
        <taxon>Gammaproteobacteria</taxon>
        <taxon>Alteromonadales</taxon>
        <taxon>Alteromonadaceae</taxon>
        <taxon>Alteromonas/Salinimonas group</taxon>
        <taxon>Salinimonas</taxon>
    </lineage>
</organism>
<gene>
    <name evidence="2" type="ORF">D0Y50_03845</name>
</gene>
<dbReference type="Gene3D" id="1.10.260.40">
    <property type="entry name" value="lambda repressor-like DNA-binding domains"/>
    <property type="match status" value="1"/>
</dbReference>